<gene>
    <name evidence="1" type="ORF">SDC9_157016</name>
</gene>
<reference evidence="1" key="1">
    <citation type="submission" date="2019-08" db="EMBL/GenBank/DDBJ databases">
        <authorList>
            <person name="Kucharzyk K."/>
            <person name="Murdoch R.W."/>
            <person name="Higgins S."/>
            <person name="Loffler F."/>
        </authorList>
    </citation>
    <scope>NUCLEOTIDE SEQUENCE</scope>
</reference>
<evidence type="ECO:0000313" key="1">
    <source>
        <dbReference type="EMBL" id="MPN09724.1"/>
    </source>
</evidence>
<protein>
    <submittedName>
        <fullName evidence="1">Uncharacterized protein</fullName>
    </submittedName>
</protein>
<proteinExistence type="predicted"/>
<dbReference type="EMBL" id="VSSQ01055849">
    <property type="protein sequence ID" value="MPN09724.1"/>
    <property type="molecule type" value="Genomic_DNA"/>
</dbReference>
<comment type="caution">
    <text evidence="1">The sequence shown here is derived from an EMBL/GenBank/DDBJ whole genome shotgun (WGS) entry which is preliminary data.</text>
</comment>
<sequence length="207" mass="22899">MLDHGDFAGFAFGIGEFGDYGTEIAFSGRVNLGEGPFTRPAERHHHIVPEDSFRHPPQIIAGAEFPAGFGHRREVPDRIIIKRGQINAAAQEKFARLRQFVQRVLQAVVDLGDQAGTEFDAQEFAGEFHPVIFLESGGAFENLHVGAVAAHPDDFAFQPLGAGDGVGDFILRHLIRKFDGQHIAVDADYPALFEILHENRLLICLYR</sequence>
<accession>A0A645FAZ3</accession>
<name>A0A645FAZ3_9ZZZZ</name>
<organism evidence="1">
    <name type="scientific">bioreactor metagenome</name>
    <dbReference type="NCBI Taxonomy" id="1076179"/>
    <lineage>
        <taxon>unclassified sequences</taxon>
        <taxon>metagenomes</taxon>
        <taxon>ecological metagenomes</taxon>
    </lineage>
</organism>
<dbReference type="AlphaFoldDB" id="A0A645FAZ3"/>